<dbReference type="AlphaFoldDB" id="A8FJ54"/>
<gene>
    <name evidence="2" type="ordered locus">BPUM_3627</name>
</gene>
<keyword evidence="1" id="KW-1133">Transmembrane helix</keyword>
<accession>A8FJ54</accession>
<sequence>MKNVWVAGFLSLLMPGIGHLYLGKVLKGVVLIILNIVFITTMSTLVGLLFFLANWIYAIINSVRMVRFINNKS</sequence>
<dbReference type="KEGG" id="bpu:BPUM_3627"/>
<reference evidence="2 3" key="3">
    <citation type="journal article" date="2013" name="PLoS ONE">
        <title>Candidate genes that may be responsible for the unusual resistances exhibited by Bacillus pumilus SAFR-032 spores.</title>
        <authorList>
            <person name="Tirumalai M.R."/>
            <person name="Rastogi R."/>
            <person name="Zamani N."/>
            <person name="O'Bryant Williams E."/>
            <person name="Allen S."/>
            <person name="Diouf F."/>
            <person name="Kwende S."/>
            <person name="Weinstock G.M."/>
            <person name="Venkateswaran K.J."/>
            <person name="Fox G.E."/>
        </authorList>
    </citation>
    <scope>NUCLEOTIDE SEQUENCE [LARGE SCALE GENOMIC DNA]</scope>
    <source>
        <strain evidence="2 3">SAFR-032</strain>
    </source>
</reference>
<keyword evidence="1" id="KW-0472">Membrane</keyword>
<dbReference type="RefSeq" id="WP_012011820.1">
    <property type="nucleotide sequence ID" value="NC_009848.4"/>
</dbReference>
<dbReference type="Proteomes" id="UP000001355">
    <property type="component" value="Chromosome"/>
</dbReference>
<reference evidence="2 3" key="2">
    <citation type="journal article" date="2013" name="Extremophiles">
        <title>An ICEBs1-like element may be associated with the extreme radiation and desiccation resistance of Bacillus pumilus SAFR-032 spores.</title>
        <authorList>
            <person name="Tirumalai M.R."/>
            <person name="Fox G.E."/>
        </authorList>
    </citation>
    <scope>NUCLEOTIDE SEQUENCE [LARGE SCALE GENOMIC DNA]</scope>
    <source>
        <strain evidence="2 3">SAFR-032</strain>
    </source>
</reference>
<dbReference type="EMBL" id="CP000813">
    <property type="protein sequence ID" value="ABV64271.1"/>
    <property type="molecule type" value="Genomic_DNA"/>
</dbReference>
<feature type="transmembrane region" description="Helical" evidence="1">
    <location>
        <begin position="28"/>
        <end position="57"/>
    </location>
</feature>
<evidence type="ECO:0000313" key="2">
    <source>
        <dbReference type="EMBL" id="ABV64271.1"/>
    </source>
</evidence>
<proteinExistence type="predicted"/>
<organism evidence="2 3">
    <name type="scientific">Bacillus pumilus (strain SAFR-032)</name>
    <dbReference type="NCBI Taxonomy" id="315750"/>
    <lineage>
        <taxon>Bacteria</taxon>
        <taxon>Bacillati</taxon>
        <taxon>Bacillota</taxon>
        <taxon>Bacilli</taxon>
        <taxon>Bacillales</taxon>
        <taxon>Bacillaceae</taxon>
        <taxon>Bacillus</taxon>
    </lineage>
</organism>
<keyword evidence="1" id="KW-0812">Transmembrane</keyword>
<dbReference type="GeneID" id="92930024"/>
<dbReference type="HOGENOM" id="CLU_191146_1_0_9"/>
<evidence type="ECO:0000313" key="3">
    <source>
        <dbReference type="Proteomes" id="UP000001355"/>
    </source>
</evidence>
<reference evidence="2 3" key="1">
    <citation type="journal article" date="2007" name="PLoS ONE">
        <title>Paradoxical DNA repair and peroxide resistance gene conservation in Bacillus pumilus SAFR-032.</title>
        <authorList>
            <person name="Gioia J."/>
            <person name="Yerrapragada S."/>
            <person name="Qin X."/>
            <person name="Jiang H."/>
            <person name="Igboeli O.C."/>
            <person name="Muzny D."/>
            <person name="Dugan-Rocha S."/>
            <person name="Ding Y."/>
            <person name="Hawes A."/>
            <person name="Liu W."/>
            <person name="Perez L."/>
            <person name="Kovar C."/>
            <person name="Dinh H."/>
            <person name="Lee S."/>
            <person name="Nazareth L."/>
            <person name="Blyth P."/>
            <person name="Holder M."/>
            <person name="Buhay C."/>
            <person name="Tirumalai M.R."/>
            <person name="Liu Y."/>
            <person name="Dasgupta I."/>
            <person name="Bokhetache L."/>
            <person name="Fujita M."/>
            <person name="Karouia F."/>
            <person name="Eswara Moorthy P."/>
            <person name="Siefert J."/>
            <person name="Uzman A."/>
            <person name="Buzumbo P."/>
            <person name="Verma A."/>
            <person name="Zwiya H."/>
            <person name="McWilliams B.D."/>
            <person name="Olowu A."/>
            <person name="Clinkenbeard K.D."/>
            <person name="Newcombe D."/>
            <person name="Golebiewski L."/>
            <person name="Petrosino J.F."/>
            <person name="Nicholson W.L."/>
            <person name="Fox G.E."/>
            <person name="Venkateswaran K."/>
            <person name="Highlander S.K."/>
            <person name="Weinstock G.M."/>
        </authorList>
    </citation>
    <scope>NUCLEOTIDE SEQUENCE [LARGE SCALE GENOMIC DNA]</scope>
    <source>
        <strain evidence="2 3">SAFR-032</strain>
    </source>
</reference>
<dbReference type="STRING" id="315750.BPUM_3627"/>
<name>A8FJ54_BACP2</name>
<keyword evidence="3" id="KW-1185">Reference proteome</keyword>
<evidence type="ECO:0000256" key="1">
    <source>
        <dbReference type="SAM" id="Phobius"/>
    </source>
</evidence>
<protein>
    <submittedName>
        <fullName evidence="2">Sugar ABC transporter permease</fullName>
    </submittedName>
</protein>